<evidence type="ECO:0000313" key="1">
    <source>
        <dbReference type="EMBL" id="DAD66364.1"/>
    </source>
</evidence>
<name>A0A8S5L8V8_9CAUD</name>
<reference evidence="1" key="1">
    <citation type="journal article" date="2021" name="Proc. Natl. Acad. Sci. U.S.A.">
        <title>A Catalog of Tens of Thousands of Viruses from Human Metagenomes Reveals Hidden Associations with Chronic Diseases.</title>
        <authorList>
            <person name="Tisza M.J."/>
            <person name="Buck C.B."/>
        </authorList>
    </citation>
    <scope>NUCLEOTIDE SEQUENCE</scope>
    <source>
        <strain evidence="1">Ct4T77</strain>
    </source>
</reference>
<accession>A0A8S5L8V8</accession>
<protein>
    <submittedName>
        <fullName evidence="1">Uncharacterized protein</fullName>
    </submittedName>
</protein>
<proteinExistence type="predicted"/>
<dbReference type="EMBL" id="BK014659">
    <property type="protein sequence ID" value="DAD66364.1"/>
    <property type="molecule type" value="Genomic_DNA"/>
</dbReference>
<organism evidence="1">
    <name type="scientific">Siphoviridae sp. ct4T77</name>
    <dbReference type="NCBI Taxonomy" id="2823563"/>
    <lineage>
        <taxon>Viruses</taxon>
        <taxon>Duplodnaviria</taxon>
        <taxon>Heunggongvirae</taxon>
        <taxon>Uroviricota</taxon>
        <taxon>Caudoviricetes</taxon>
    </lineage>
</organism>
<sequence length="180" mass="20919">MDTKKLSYRQGEYALTPSKKYADTYTLRVADLVEFVGSEDDAEDLVSTLLELSYSEAIKRCEKQAETGDLLMANSSIEIDTRNERGEYGWIKVSTRYFWGDDVADIEVDVYVDSIMKDEADEDDEEIEDNVKYNDVLRALKAEAFYRKMNDGERGEFECIYDKSVEAYRKLHPEEFEDED</sequence>